<keyword evidence="2" id="KW-0614">Plasmid</keyword>
<gene>
    <name evidence="2" type="ORF">KUM34_028920</name>
</gene>
<geneLocation type="plasmid" evidence="2 3">
    <name>pGD02.2.2</name>
</geneLocation>
<sequence length="162" mass="17194">MGEPADSPTSGTSITKLTWGIKRSFIRYIGSLPDTAHAAVDGAYLGETSFFTFPVDVTAANTPAIVRFRGSLRIRAHGGMLDVLVADPWIEHLPGGSVLSVVDPAQWPGRNRRIVLADLTLEKSGVAVAESMQFHATLTDAGTAVFGGQYEPGTELDPVILS</sequence>
<dbReference type="InterPro" id="IPR007331">
    <property type="entry name" value="Htaa"/>
</dbReference>
<evidence type="ECO:0000313" key="2">
    <source>
        <dbReference type="EMBL" id="UZF48536.1"/>
    </source>
</evidence>
<dbReference type="Pfam" id="PF04213">
    <property type="entry name" value="HtaA"/>
    <property type="match status" value="1"/>
</dbReference>
<protein>
    <submittedName>
        <fullName evidence="2">HtaA domain-containing protein</fullName>
    </submittedName>
</protein>
<dbReference type="EMBL" id="CP083976">
    <property type="protein sequence ID" value="UZF48536.1"/>
    <property type="molecule type" value="Genomic_DNA"/>
</dbReference>
<feature type="domain" description="Htaa" evidence="1">
    <location>
        <begin position="16"/>
        <end position="161"/>
    </location>
</feature>
<dbReference type="RefSeq" id="WP_229582993.1">
    <property type="nucleotide sequence ID" value="NZ_CP083976.1"/>
</dbReference>
<dbReference type="Proteomes" id="UP001162740">
    <property type="component" value="Plasmid pGD02.2.2"/>
</dbReference>
<dbReference type="AlphaFoldDB" id="A0AA46X1T7"/>
<proteinExistence type="predicted"/>
<accession>A0AA46X1T7</accession>
<evidence type="ECO:0000259" key="1">
    <source>
        <dbReference type="Pfam" id="PF04213"/>
    </source>
</evidence>
<organism evidence="2 3">
    <name type="scientific">Rhodococcus rhodochrous</name>
    <dbReference type="NCBI Taxonomy" id="1829"/>
    <lineage>
        <taxon>Bacteria</taxon>
        <taxon>Bacillati</taxon>
        <taxon>Actinomycetota</taxon>
        <taxon>Actinomycetes</taxon>
        <taxon>Mycobacteriales</taxon>
        <taxon>Nocardiaceae</taxon>
        <taxon>Rhodococcus</taxon>
    </lineage>
</organism>
<reference evidence="2 3" key="1">
    <citation type="journal article" date="2021" name="Front. Microbiol.">
        <title>Bacterial Transformation of Aromatic Monomers in Softwood Black Liquor.</title>
        <authorList>
            <person name="Navas L.E."/>
            <person name="Dexter G."/>
            <person name="Liu J."/>
            <person name="Levy-Booth D."/>
            <person name="Cho M."/>
            <person name="Jang S.K."/>
            <person name="Mansfield S.D."/>
            <person name="Renneckar S."/>
            <person name="Mohn W.W."/>
            <person name="Eltis L.D."/>
        </authorList>
    </citation>
    <scope>NUCLEOTIDE SEQUENCE [LARGE SCALE GENOMIC DNA]</scope>
    <source>
        <strain evidence="2 3">GD02</strain>
    </source>
</reference>
<evidence type="ECO:0000313" key="3">
    <source>
        <dbReference type="Proteomes" id="UP001162740"/>
    </source>
</evidence>
<name>A0AA46X1T7_RHORH</name>